<dbReference type="PANTHER" id="PTHR42866:SF1">
    <property type="entry name" value="SPORE COAT POLYSACCHARIDE BIOSYNTHESIS PROTEIN SPSF"/>
    <property type="match status" value="1"/>
</dbReference>
<proteinExistence type="predicted"/>
<accession>A0A8J3JKX2</accession>
<reference evidence="1 2" key="1">
    <citation type="submission" date="2021-01" db="EMBL/GenBank/DDBJ databases">
        <title>Whole genome shotgun sequence of Catellatospora bangladeshensis NBRC 107357.</title>
        <authorList>
            <person name="Komaki H."/>
            <person name="Tamura T."/>
        </authorList>
    </citation>
    <scope>NUCLEOTIDE SEQUENCE [LARGE SCALE GENOMIC DNA]</scope>
    <source>
        <strain evidence="1 2">NBRC 107357</strain>
    </source>
</reference>
<dbReference type="SUPFAM" id="SSF53448">
    <property type="entry name" value="Nucleotide-diphospho-sugar transferases"/>
    <property type="match status" value="1"/>
</dbReference>
<dbReference type="Proteomes" id="UP000601223">
    <property type="component" value="Unassembled WGS sequence"/>
</dbReference>
<gene>
    <name evidence="1" type="ORF">Cba03nite_38720</name>
</gene>
<protein>
    <submittedName>
        <fullName evidence="1">Flagellin modification protein FlmC</fullName>
    </submittedName>
</protein>
<dbReference type="Pfam" id="PF02348">
    <property type="entry name" value="CTP_transf_3"/>
    <property type="match status" value="1"/>
</dbReference>
<dbReference type="GO" id="GO:0005829">
    <property type="term" value="C:cytosol"/>
    <property type="evidence" value="ECO:0007669"/>
    <property type="project" value="TreeGrafter"/>
</dbReference>
<evidence type="ECO:0000313" key="1">
    <source>
        <dbReference type="EMBL" id="GIF82523.1"/>
    </source>
</evidence>
<keyword evidence="1" id="KW-0969">Cilium</keyword>
<dbReference type="CDD" id="cd02518">
    <property type="entry name" value="GT2_SpsF"/>
    <property type="match status" value="1"/>
</dbReference>
<keyword evidence="1" id="KW-0966">Cell projection</keyword>
<dbReference type="PANTHER" id="PTHR42866">
    <property type="entry name" value="3-DEOXY-MANNO-OCTULOSONATE CYTIDYLYLTRANSFERASE"/>
    <property type="match status" value="1"/>
</dbReference>
<comment type="caution">
    <text evidence="1">The sequence shown here is derived from an EMBL/GenBank/DDBJ whole genome shotgun (WGS) entry which is preliminary data.</text>
</comment>
<dbReference type="RefSeq" id="WP_203747825.1">
    <property type="nucleotide sequence ID" value="NZ_BONF01000020.1"/>
</dbReference>
<dbReference type="InterPro" id="IPR029044">
    <property type="entry name" value="Nucleotide-diphossugar_trans"/>
</dbReference>
<dbReference type="InterPro" id="IPR003329">
    <property type="entry name" value="Cytidylyl_trans"/>
</dbReference>
<dbReference type="Gene3D" id="3.90.550.10">
    <property type="entry name" value="Spore Coat Polysaccharide Biosynthesis Protein SpsA, Chain A"/>
    <property type="match status" value="1"/>
</dbReference>
<name>A0A8J3JKX2_9ACTN</name>
<keyword evidence="2" id="KW-1185">Reference proteome</keyword>
<organism evidence="1 2">
    <name type="scientific">Catellatospora bangladeshensis</name>
    <dbReference type="NCBI Taxonomy" id="310355"/>
    <lineage>
        <taxon>Bacteria</taxon>
        <taxon>Bacillati</taxon>
        <taxon>Actinomycetota</taxon>
        <taxon>Actinomycetes</taxon>
        <taxon>Micromonosporales</taxon>
        <taxon>Micromonosporaceae</taxon>
        <taxon>Catellatospora</taxon>
    </lineage>
</organism>
<dbReference type="EMBL" id="BONF01000020">
    <property type="protein sequence ID" value="GIF82523.1"/>
    <property type="molecule type" value="Genomic_DNA"/>
</dbReference>
<dbReference type="AlphaFoldDB" id="A0A8J3JKX2"/>
<sequence length="242" mass="26280">MRMLGVIQARMGSTRLPGKVLRPLAGSTVLGRVVRAARESGAVDELVVATTTEEADDAVVAECARLGVAWHRGPVDDVLTRFLGALDAHPADAVMRFTADCPLLDPDIVALGGRVFRAVPGLDYLSTSLARMLPRGLDVEVIRADTLRTLDTLATEHHRVHVTSYAYTHPDRFRVLGLTLPPDRTGLRLTLDTPEDWLLVEAVVAEFGDSSVPLAKLAEWLSAHPEVVAYNAHVEQKALERG</sequence>
<keyword evidence="1" id="KW-0282">Flagellum</keyword>
<evidence type="ECO:0000313" key="2">
    <source>
        <dbReference type="Proteomes" id="UP000601223"/>
    </source>
</evidence>